<proteinExistence type="predicted"/>
<name>A0ABV1VEM7_9ACTN</name>
<feature type="domain" description="HTH tetR-type" evidence="5">
    <location>
        <begin position="18"/>
        <end position="78"/>
    </location>
</feature>
<dbReference type="SUPFAM" id="SSF46689">
    <property type="entry name" value="Homeodomain-like"/>
    <property type="match status" value="1"/>
</dbReference>
<keyword evidence="3" id="KW-0804">Transcription</keyword>
<dbReference type="Gene3D" id="1.10.357.10">
    <property type="entry name" value="Tetracycline Repressor, domain 2"/>
    <property type="match status" value="1"/>
</dbReference>
<accession>A0ABV1VEM7</accession>
<dbReference type="Proteomes" id="UP001490330">
    <property type="component" value="Unassembled WGS sequence"/>
</dbReference>
<dbReference type="InterPro" id="IPR036271">
    <property type="entry name" value="Tet_transcr_reg_TetR-rel_C_sf"/>
</dbReference>
<dbReference type="SUPFAM" id="SSF48498">
    <property type="entry name" value="Tetracyclin repressor-like, C-terminal domain"/>
    <property type="match status" value="1"/>
</dbReference>
<evidence type="ECO:0000256" key="2">
    <source>
        <dbReference type="ARBA" id="ARBA00023125"/>
    </source>
</evidence>
<organism evidence="6 7">
    <name type="scientific">Streptomyces flaveolus</name>
    <dbReference type="NCBI Taxonomy" id="67297"/>
    <lineage>
        <taxon>Bacteria</taxon>
        <taxon>Bacillati</taxon>
        <taxon>Actinomycetota</taxon>
        <taxon>Actinomycetes</taxon>
        <taxon>Kitasatosporales</taxon>
        <taxon>Streptomycetaceae</taxon>
        <taxon>Streptomyces</taxon>
    </lineage>
</organism>
<evidence type="ECO:0000259" key="5">
    <source>
        <dbReference type="PROSITE" id="PS50977"/>
    </source>
</evidence>
<gene>
    <name evidence="6" type="ORF">ABT322_14410</name>
</gene>
<sequence>MSATQSARPLGRRERSKQRVRDAIYSAALSLFAEQGYDRTTIDQITEQADVARGTFFNYFQRKEDLVTAWAEDRAQRLEACMEETLHSGQDDVTVHLTRCVTALAEFNEAELAYAPAMVEAWVKAGRPLTEEPYTGRIFARIIEEGRRQGQISTDVDPLRVGNLLRDSYLGALYRWSRGPAAAAPLHTELRELLRIVLDGVLAHSRVIPSPTRRGDT</sequence>
<dbReference type="PROSITE" id="PS50977">
    <property type="entry name" value="HTH_TETR_2"/>
    <property type="match status" value="1"/>
</dbReference>
<dbReference type="PANTHER" id="PTHR30055">
    <property type="entry name" value="HTH-TYPE TRANSCRIPTIONAL REGULATOR RUTR"/>
    <property type="match status" value="1"/>
</dbReference>
<comment type="caution">
    <text evidence="6">The sequence shown here is derived from an EMBL/GenBank/DDBJ whole genome shotgun (WGS) entry which is preliminary data.</text>
</comment>
<dbReference type="RefSeq" id="WP_350720293.1">
    <property type="nucleotide sequence ID" value="NZ_JBEPCO010000019.1"/>
</dbReference>
<evidence type="ECO:0000256" key="4">
    <source>
        <dbReference type="PROSITE-ProRule" id="PRU00335"/>
    </source>
</evidence>
<protein>
    <submittedName>
        <fullName evidence="6">TetR/AcrR family transcriptional regulator</fullName>
    </submittedName>
</protein>
<dbReference type="PANTHER" id="PTHR30055:SF234">
    <property type="entry name" value="HTH-TYPE TRANSCRIPTIONAL REGULATOR BETI"/>
    <property type="match status" value="1"/>
</dbReference>
<dbReference type="InterPro" id="IPR049444">
    <property type="entry name" value="TetR_C_44"/>
</dbReference>
<dbReference type="InterPro" id="IPR009057">
    <property type="entry name" value="Homeodomain-like_sf"/>
</dbReference>
<evidence type="ECO:0000256" key="1">
    <source>
        <dbReference type="ARBA" id="ARBA00023015"/>
    </source>
</evidence>
<dbReference type="InterPro" id="IPR050109">
    <property type="entry name" value="HTH-type_TetR-like_transc_reg"/>
</dbReference>
<keyword evidence="1" id="KW-0805">Transcription regulation</keyword>
<dbReference type="InterPro" id="IPR001647">
    <property type="entry name" value="HTH_TetR"/>
</dbReference>
<reference evidence="6 7" key="1">
    <citation type="submission" date="2024-06" db="EMBL/GenBank/DDBJ databases">
        <title>The Natural Products Discovery Center: Release of the First 8490 Sequenced Strains for Exploring Actinobacteria Biosynthetic Diversity.</title>
        <authorList>
            <person name="Kalkreuter E."/>
            <person name="Kautsar S.A."/>
            <person name="Yang D."/>
            <person name="Bader C.D."/>
            <person name="Teijaro C.N."/>
            <person name="Fluegel L."/>
            <person name="Davis C.M."/>
            <person name="Simpson J.R."/>
            <person name="Lauterbach L."/>
            <person name="Steele A.D."/>
            <person name="Gui C."/>
            <person name="Meng S."/>
            <person name="Li G."/>
            <person name="Viehrig K."/>
            <person name="Ye F."/>
            <person name="Su P."/>
            <person name="Kiefer A.F."/>
            <person name="Nichols A."/>
            <person name="Cepeda A.J."/>
            <person name="Yan W."/>
            <person name="Fan B."/>
            <person name="Jiang Y."/>
            <person name="Adhikari A."/>
            <person name="Zheng C.-J."/>
            <person name="Schuster L."/>
            <person name="Cowan T.M."/>
            <person name="Smanski M.J."/>
            <person name="Chevrette M.G."/>
            <person name="De Carvalho L.P.S."/>
            <person name="Shen B."/>
        </authorList>
    </citation>
    <scope>NUCLEOTIDE SEQUENCE [LARGE SCALE GENOMIC DNA]</scope>
    <source>
        <strain evidence="6 7">NPDC000632</strain>
    </source>
</reference>
<evidence type="ECO:0000256" key="3">
    <source>
        <dbReference type="ARBA" id="ARBA00023163"/>
    </source>
</evidence>
<dbReference type="Pfam" id="PF21776">
    <property type="entry name" value="TetR_C_44"/>
    <property type="match status" value="1"/>
</dbReference>
<keyword evidence="2 4" id="KW-0238">DNA-binding</keyword>
<evidence type="ECO:0000313" key="7">
    <source>
        <dbReference type="Proteomes" id="UP001490330"/>
    </source>
</evidence>
<dbReference type="EMBL" id="JBEPCV010000011">
    <property type="protein sequence ID" value="MER6904948.1"/>
    <property type="molecule type" value="Genomic_DNA"/>
</dbReference>
<evidence type="ECO:0000313" key="6">
    <source>
        <dbReference type="EMBL" id="MER6904948.1"/>
    </source>
</evidence>
<dbReference type="Pfam" id="PF00440">
    <property type="entry name" value="TetR_N"/>
    <property type="match status" value="1"/>
</dbReference>
<keyword evidence="7" id="KW-1185">Reference proteome</keyword>
<feature type="DNA-binding region" description="H-T-H motif" evidence="4">
    <location>
        <begin position="41"/>
        <end position="60"/>
    </location>
</feature>
<dbReference type="PRINTS" id="PR00455">
    <property type="entry name" value="HTHTETR"/>
</dbReference>